<dbReference type="InterPro" id="IPR018911">
    <property type="entry name" value="Gmad2_Ig-like_dom"/>
</dbReference>
<organism evidence="2 3">
    <name type="scientific">Gottfriedia solisilvae</name>
    <dbReference type="NCBI Taxonomy" id="1516104"/>
    <lineage>
        <taxon>Bacteria</taxon>
        <taxon>Bacillati</taxon>
        <taxon>Bacillota</taxon>
        <taxon>Bacilli</taxon>
        <taxon>Bacillales</taxon>
        <taxon>Bacillaceae</taxon>
        <taxon>Gottfriedia</taxon>
    </lineage>
</organism>
<dbReference type="Proteomes" id="UP000626244">
    <property type="component" value="Unassembled WGS sequence"/>
</dbReference>
<dbReference type="RefSeq" id="WP_087999848.1">
    <property type="nucleotide sequence ID" value="NZ_BMHB01000001.1"/>
</dbReference>
<dbReference type="Pfam" id="PF10648">
    <property type="entry name" value="Gmad2"/>
    <property type="match status" value="1"/>
</dbReference>
<comment type="caution">
    <text evidence="2">The sequence shown here is derived from an EMBL/GenBank/DDBJ whole genome shotgun (WGS) entry which is preliminary data.</text>
</comment>
<accession>A0A8J3ARF0</accession>
<name>A0A8J3ARF0_9BACI</name>
<sequence>MKKHLFISLAIVSILCISGCQTNDNGKKDGKVTVEDKDKKPAVEDQILAENEVFKVTSIVREETVNNVFEVEGTASVFEAMFKYRLEDGHNVLAEGSVMADKGAPDWGNFKIKISHNQPSSPNGVLTIYVASAKDGTAENELNIPVEFANFER</sequence>
<gene>
    <name evidence="2" type="ORF">GCM10007380_26960</name>
</gene>
<protein>
    <recommendedName>
        <fullName evidence="1">Bacterial spore germination immunoglobulin-like domain-containing protein</fullName>
    </recommendedName>
</protein>
<feature type="domain" description="Bacterial spore germination immunoglobulin-like" evidence="1">
    <location>
        <begin position="56"/>
        <end position="136"/>
    </location>
</feature>
<dbReference type="OrthoDB" id="1357684at2"/>
<proteinExistence type="predicted"/>
<evidence type="ECO:0000313" key="3">
    <source>
        <dbReference type="Proteomes" id="UP000626244"/>
    </source>
</evidence>
<evidence type="ECO:0000313" key="2">
    <source>
        <dbReference type="EMBL" id="GGI15236.1"/>
    </source>
</evidence>
<reference evidence="3" key="1">
    <citation type="journal article" date="2019" name="Int. J. Syst. Evol. Microbiol.">
        <title>The Global Catalogue of Microorganisms (GCM) 10K type strain sequencing project: providing services to taxonomists for standard genome sequencing and annotation.</title>
        <authorList>
            <consortium name="The Broad Institute Genomics Platform"/>
            <consortium name="The Broad Institute Genome Sequencing Center for Infectious Disease"/>
            <person name="Wu L."/>
            <person name="Ma J."/>
        </authorList>
    </citation>
    <scope>NUCLEOTIDE SEQUENCE [LARGE SCALE GENOMIC DNA]</scope>
    <source>
        <strain evidence="3">CGMCC 1.14993</strain>
    </source>
</reference>
<dbReference type="EMBL" id="BMHB01000001">
    <property type="protein sequence ID" value="GGI15236.1"/>
    <property type="molecule type" value="Genomic_DNA"/>
</dbReference>
<dbReference type="AlphaFoldDB" id="A0A8J3ARF0"/>
<keyword evidence="3" id="KW-1185">Reference proteome</keyword>
<evidence type="ECO:0000259" key="1">
    <source>
        <dbReference type="Pfam" id="PF10648"/>
    </source>
</evidence>